<evidence type="ECO:0000259" key="12">
    <source>
        <dbReference type="PROSITE" id="PS51194"/>
    </source>
</evidence>
<evidence type="ECO:0000256" key="4">
    <source>
        <dbReference type="ARBA" id="ARBA00023125"/>
    </source>
</evidence>
<dbReference type="EMBL" id="WIUZ02000014">
    <property type="protein sequence ID" value="KAF9781089.1"/>
    <property type="molecule type" value="Genomic_DNA"/>
</dbReference>
<dbReference type="GO" id="GO:0009378">
    <property type="term" value="F:four-way junction helicase activity"/>
    <property type="evidence" value="ECO:0007669"/>
    <property type="project" value="TreeGrafter"/>
</dbReference>
<dbReference type="SMART" id="SM00487">
    <property type="entry name" value="DEXDc"/>
    <property type="match status" value="1"/>
</dbReference>
<protein>
    <recommendedName>
        <fullName evidence="7">DNA 3'-5' helicase</fullName>
        <ecNumber evidence="7">5.6.2.4</ecNumber>
    </recommendedName>
</protein>
<keyword evidence="3" id="KW-0067">ATP-binding</keyword>
<evidence type="ECO:0000259" key="10">
    <source>
        <dbReference type="PROSITE" id="PS50157"/>
    </source>
</evidence>
<feature type="region of interest" description="Disordered" evidence="9">
    <location>
        <begin position="176"/>
        <end position="207"/>
    </location>
</feature>
<dbReference type="SMART" id="SM00490">
    <property type="entry name" value="HELICc"/>
    <property type="match status" value="1"/>
</dbReference>
<comment type="caution">
    <text evidence="13">The sequence shown here is derived from an EMBL/GenBank/DDBJ whole genome shotgun (WGS) entry which is preliminary data.</text>
</comment>
<dbReference type="PROSITE" id="PS50157">
    <property type="entry name" value="ZINC_FINGER_C2H2_2"/>
    <property type="match status" value="1"/>
</dbReference>
<feature type="compositionally biased region" description="Acidic residues" evidence="9">
    <location>
        <begin position="131"/>
        <end position="146"/>
    </location>
</feature>
<keyword evidence="8" id="KW-0479">Metal-binding</keyword>
<reference evidence="13" key="2">
    <citation type="submission" date="2020-11" db="EMBL/GenBank/DDBJ databases">
        <authorList>
            <consortium name="DOE Joint Genome Institute"/>
            <person name="Kuo A."/>
            <person name="Miyauchi S."/>
            <person name="Kiss E."/>
            <person name="Drula E."/>
            <person name="Kohler A."/>
            <person name="Sanchez-Garcia M."/>
            <person name="Andreopoulos B."/>
            <person name="Barry K.W."/>
            <person name="Bonito G."/>
            <person name="Buee M."/>
            <person name="Carver A."/>
            <person name="Chen C."/>
            <person name="Cichocki N."/>
            <person name="Clum A."/>
            <person name="Culley D."/>
            <person name="Crous P.W."/>
            <person name="Fauchery L."/>
            <person name="Girlanda M."/>
            <person name="Hayes R."/>
            <person name="Keri Z."/>
            <person name="Labutti K."/>
            <person name="Lipzen A."/>
            <person name="Lombard V."/>
            <person name="Magnuson J."/>
            <person name="Maillard F."/>
            <person name="Morin E."/>
            <person name="Murat C."/>
            <person name="Nolan M."/>
            <person name="Ohm R."/>
            <person name="Pangilinan J."/>
            <person name="Pereira M."/>
            <person name="Perotto S."/>
            <person name="Peter M."/>
            <person name="Riley R."/>
            <person name="Sitrit Y."/>
            <person name="Stielow B."/>
            <person name="Szollosi G."/>
            <person name="Zifcakova L."/>
            <person name="Stursova M."/>
            <person name="Spatafora J.W."/>
            <person name="Tedersoo L."/>
            <person name="Vaario L.-M."/>
            <person name="Yamada A."/>
            <person name="Yan M."/>
            <person name="Wang P."/>
            <person name="Xu J."/>
            <person name="Bruns T."/>
            <person name="Baldrian P."/>
            <person name="Vilgalys R."/>
            <person name="Henrissat B."/>
            <person name="Grigoriev I.V."/>
            <person name="Hibbett D."/>
            <person name="Nagy L.G."/>
            <person name="Martin F.M."/>
        </authorList>
    </citation>
    <scope>NUCLEOTIDE SEQUENCE</scope>
    <source>
        <strain evidence="13">UH-Tt-Lm1</strain>
    </source>
</reference>
<keyword evidence="8" id="KW-0863">Zinc-finger</keyword>
<dbReference type="GO" id="GO:0043138">
    <property type="term" value="F:3'-5' DNA helicase activity"/>
    <property type="evidence" value="ECO:0007669"/>
    <property type="project" value="UniProtKB-EC"/>
</dbReference>
<evidence type="ECO:0000256" key="7">
    <source>
        <dbReference type="ARBA" id="ARBA00034808"/>
    </source>
</evidence>
<dbReference type="InterPro" id="IPR027417">
    <property type="entry name" value="P-loop_NTPase"/>
</dbReference>
<evidence type="ECO:0000256" key="1">
    <source>
        <dbReference type="ARBA" id="ARBA00005446"/>
    </source>
</evidence>
<evidence type="ECO:0000313" key="13">
    <source>
        <dbReference type="EMBL" id="KAF9781089.1"/>
    </source>
</evidence>
<keyword evidence="8" id="KW-0862">Zinc</keyword>
<dbReference type="Pfam" id="PF00271">
    <property type="entry name" value="Helicase_C"/>
    <property type="match status" value="1"/>
</dbReference>
<dbReference type="GO" id="GO:0005694">
    <property type="term" value="C:chromosome"/>
    <property type="evidence" value="ECO:0007669"/>
    <property type="project" value="TreeGrafter"/>
</dbReference>
<dbReference type="PROSITE" id="PS51194">
    <property type="entry name" value="HELICASE_CTER"/>
    <property type="match status" value="1"/>
</dbReference>
<sequence length="1796" mass="198285">MSTTTPKNTFCIVCKKDFSNYKSLQNHFRSQHAPLYVTDSAGTYLLTRPEGKGGVLCHLCKIPCATAYPLIKRHYEDGHKLSVTVSSVLHKQRPLPRSLASRPAQSTTEDFDMEDDDESMSIDVPSHSFDETIEPSEPGTDEEDGWELGSSYSDASTEAFVGEDWDDVVPPSFHFSVHIPSPPNDEEPEFNENSAELAPKPDDKATSGSGWACGSDKLCYDQPLCNFGYALNEEVKAIICIVCRRGVPLDMLHSHSKVHHPGRSVLPSGQQATVVEPLSSGGYRSSKAKKYHQPARQRPVDGLEILKGFLCPVLDNGSPCDMAFVAQSTFTRHLSDHAGTRGSKLDPPSCTSYVQTLFHQGGLQSYFAIDPSLSNADPSSASAYAHAVRMLQTIPKPNIPISDNDKDRASIHWLTRWPELLKPYTTNRESVGFLRSLVSFPDPSSDPQWLTQLHDHGSRWWKDAEAAHVSCSWNVSIMLKSHEQYMGAWKVLREPDSARRYCGTAISLLAFCLRACFLPTTATPTRFTDEQLETLKDYKEYLTSVVDSSAADVERFQTALFSVLFRKPGLNIAPAGRLSCPVQSYLALVSLRTIGDFVKPGLVTQPISRLMYLSRGAILQAALREHDNAEGITRQATHWVFRSNPLIISPCRTVKVLCEKHLGMGEGKISDELISLRKYASSLALREPGNPSILYNPDYTALAFRGQNLSFSNLQLGLNQLIQDTWTRLLAFTKNKIEVVLPPLMSEDVRSTAVGKSFIDEITTNPPTLPLLFAMSECSGLPLLRPKAQVGDGEMFEVDPSASEEFFHRIKPIVEAIAFLVHTTSSGPLRLSEVVEDRYRNGSNQQNLLISHGLVFLLRRNLKSSTLRGHRSSVIHFPPRKVVELLVYYLVVFRPVEVFLAASLGWADQHAAYAQFLWVVKGQKLKPQGLTDIVARHTDRYFKCRLTGSQLRHVLINIQSVFLPPIIDPSVQKLGDSQAGHGSNIANRVYGQRIDHLPGEEAAMFTLTYHWCQRVHSLLGLGQEDPPIRPLPHLFAPFQQVSPSGHAAPHSPSSDDIMRQVHHALNSGFSFATQELAKHCEKVLKESILQVVGPALASIGSSGSATAGPSSFAQDYPPAPPTALDIDLVCEQQAPTITEDHLLRTLSLYTRQAGSTFTSQNQRLLLQAVLEGGYDAVMGILPTGSGKSIAIFGPVLAESSGTSVVITCYAALCRQLAEQARFLGISHLVWSDRNLDGSPNCASVRLVIMIADDMPCSFYSRFIESNSVVRIVLDEAHSAFLSQYRPVMQSLVNLKKATVQRVLLTATLIPEHEPVLKEHVGIPASARTLVLCSPTARSNHRLQMPLIQAPKSVFDVGTQLASILLDSWGEDPAVRGIIFVRSIAKLEEFSESCTFPVCTFHGRMSEENKENQFTSWLSNKHPAKWMVSTTALLHGVDYPRVDAVVFLQCPFGLYDFVQGAGRAGRSGQDSLVAILHNGTSPTMPTENVYDCRPVMKRIITAARCRRLGISEVMDGIGVPCSELPNSLLCDFCEGSVHPLIAKAINQPSQSPPQGTTCLDRPMNTPLTTQPTSILQVPTNTPPLASVQPISPPATPLSLPPPTPSLATQLSGYTAQSNADNQKEHAQQIRQLMERFGGCFACRIKSDTHGPCHVQCGSSGASGCSVDRHLAFSCTDFPHKYGWIDWKASHFRWDRSVHRCYFCGLPSIVTGPYHREKNVHKFPGKCLFSDTAVVAAWHVLHTPELFQLLQKELGFTPGPDAPSSFAKWLMEQQSPKEDIGLLRVFSWLCNHYYRSSF</sequence>
<evidence type="ECO:0000256" key="3">
    <source>
        <dbReference type="ARBA" id="ARBA00022840"/>
    </source>
</evidence>
<dbReference type="PANTHER" id="PTHR13710:SF105">
    <property type="entry name" value="ATP-DEPENDENT DNA HELICASE Q1"/>
    <property type="match status" value="1"/>
</dbReference>
<dbReference type="PROSITE" id="PS51192">
    <property type="entry name" value="HELICASE_ATP_BIND_1"/>
    <property type="match status" value="1"/>
</dbReference>
<dbReference type="InterPro" id="IPR014001">
    <property type="entry name" value="Helicase_ATP-bd"/>
</dbReference>
<dbReference type="OrthoDB" id="2799352at2759"/>
<dbReference type="EC" id="5.6.2.4" evidence="7"/>
<comment type="catalytic activity">
    <reaction evidence="6">
        <text>Couples ATP hydrolysis with the unwinding of duplex DNA by translocating in the 3'-5' direction.</text>
        <dbReference type="EC" id="5.6.2.4"/>
    </reaction>
</comment>
<evidence type="ECO:0000259" key="11">
    <source>
        <dbReference type="PROSITE" id="PS51192"/>
    </source>
</evidence>
<proteinExistence type="inferred from homology"/>
<comment type="similarity">
    <text evidence="1">Belongs to the helicase family. RecQ subfamily.</text>
</comment>
<feature type="domain" description="C2H2-type" evidence="10">
    <location>
        <begin position="309"/>
        <end position="342"/>
    </location>
</feature>
<accession>A0A9P6L3W0</accession>
<reference evidence="13" key="1">
    <citation type="journal article" date="2020" name="Nat. Commun.">
        <title>Large-scale genome sequencing of mycorrhizal fungi provides insights into the early evolution of symbiotic traits.</title>
        <authorList>
            <person name="Miyauchi S."/>
            <person name="Kiss E."/>
            <person name="Kuo A."/>
            <person name="Drula E."/>
            <person name="Kohler A."/>
            <person name="Sanchez-Garcia M."/>
            <person name="Morin E."/>
            <person name="Andreopoulos B."/>
            <person name="Barry K.W."/>
            <person name="Bonito G."/>
            <person name="Buee M."/>
            <person name="Carver A."/>
            <person name="Chen C."/>
            <person name="Cichocki N."/>
            <person name="Clum A."/>
            <person name="Culley D."/>
            <person name="Crous P.W."/>
            <person name="Fauchery L."/>
            <person name="Girlanda M."/>
            <person name="Hayes R.D."/>
            <person name="Keri Z."/>
            <person name="LaButti K."/>
            <person name="Lipzen A."/>
            <person name="Lombard V."/>
            <person name="Magnuson J."/>
            <person name="Maillard F."/>
            <person name="Murat C."/>
            <person name="Nolan M."/>
            <person name="Ohm R.A."/>
            <person name="Pangilinan J."/>
            <person name="Pereira M.F."/>
            <person name="Perotto S."/>
            <person name="Peter M."/>
            <person name="Pfister S."/>
            <person name="Riley R."/>
            <person name="Sitrit Y."/>
            <person name="Stielow J.B."/>
            <person name="Szollosi G."/>
            <person name="Zifcakova L."/>
            <person name="Stursova M."/>
            <person name="Spatafora J.W."/>
            <person name="Tedersoo L."/>
            <person name="Vaario L.M."/>
            <person name="Yamada A."/>
            <person name="Yan M."/>
            <person name="Wang P."/>
            <person name="Xu J."/>
            <person name="Bruns T."/>
            <person name="Baldrian P."/>
            <person name="Vilgalys R."/>
            <person name="Dunand C."/>
            <person name="Henrissat B."/>
            <person name="Grigoriev I.V."/>
            <person name="Hibbett D."/>
            <person name="Nagy L.G."/>
            <person name="Martin F.M."/>
        </authorList>
    </citation>
    <scope>NUCLEOTIDE SEQUENCE</scope>
    <source>
        <strain evidence="13">UH-Tt-Lm1</strain>
    </source>
</reference>
<dbReference type="GO" id="GO:0005524">
    <property type="term" value="F:ATP binding"/>
    <property type="evidence" value="ECO:0007669"/>
    <property type="project" value="UniProtKB-KW"/>
</dbReference>
<evidence type="ECO:0000256" key="6">
    <source>
        <dbReference type="ARBA" id="ARBA00034617"/>
    </source>
</evidence>
<gene>
    <name evidence="13" type="ORF">BJ322DRAFT_1111803</name>
</gene>
<keyword evidence="5" id="KW-0413">Isomerase</keyword>
<dbReference type="InterPro" id="IPR013087">
    <property type="entry name" value="Znf_C2H2_type"/>
</dbReference>
<evidence type="ECO:0000313" key="14">
    <source>
        <dbReference type="Proteomes" id="UP000736335"/>
    </source>
</evidence>
<dbReference type="GO" id="GO:0005737">
    <property type="term" value="C:cytoplasm"/>
    <property type="evidence" value="ECO:0007669"/>
    <property type="project" value="TreeGrafter"/>
</dbReference>
<dbReference type="InterPro" id="IPR001650">
    <property type="entry name" value="Helicase_C-like"/>
</dbReference>
<dbReference type="Pfam" id="PF00270">
    <property type="entry name" value="DEAD"/>
    <property type="match status" value="1"/>
</dbReference>
<evidence type="ECO:0000256" key="8">
    <source>
        <dbReference type="PROSITE-ProRule" id="PRU00042"/>
    </source>
</evidence>
<dbReference type="Gene3D" id="3.40.50.300">
    <property type="entry name" value="P-loop containing nucleotide triphosphate hydrolases"/>
    <property type="match status" value="2"/>
</dbReference>
<dbReference type="PANTHER" id="PTHR13710">
    <property type="entry name" value="DNA HELICASE RECQ FAMILY MEMBER"/>
    <property type="match status" value="1"/>
</dbReference>
<dbReference type="GO" id="GO:0003677">
    <property type="term" value="F:DNA binding"/>
    <property type="evidence" value="ECO:0007669"/>
    <property type="project" value="UniProtKB-KW"/>
</dbReference>
<dbReference type="SMART" id="SM00355">
    <property type="entry name" value="ZnF_C2H2"/>
    <property type="match status" value="3"/>
</dbReference>
<evidence type="ECO:0000256" key="9">
    <source>
        <dbReference type="SAM" id="MobiDB-lite"/>
    </source>
</evidence>
<dbReference type="GO" id="GO:0000724">
    <property type="term" value="P:double-strand break repair via homologous recombination"/>
    <property type="evidence" value="ECO:0007669"/>
    <property type="project" value="TreeGrafter"/>
</dbReference>
<feature type="compositionally biased region" description="Acidic residues" evidence="9">
    <location>
        <begin position="109"/>
        <end position="120"/>
    </location>
</feature>
<dbReference type="InterPro" id="IPR011545">
    <property type="entry name" value="DEAD/DEAH_box_helicase_dom"/>
</dbReference>
<dbReference type="Proteomes" id="UP000736335">
    <property type="component" value="Unassembled WGS sequence"/>
</dbReference>
<evidence type="ECO:0000256" key="5">
    <source>
        <dbReference type="ARBA" id="ARBA00023235"/>
    </source>
</evidence>
<keyword evidence="14" id="KW-1185">Reference proteome</keyword>
<dbReference type="GO" id="GO:0008270">
    <property type="term" value="F:zinc ion binding"/>
    <property type="evidence" value="ECO:0007669"/>
    <property type="project" value="UniProtKB-KW"/>
</dbReference>
<keyword evidence="2" id="KW-0547">Nucleotide-binding</keyword>
<name>A0A9P6L3W0_9AGAM</name>
<keyword evidence="4" id="KW-0238">DNA-binding</keyword>
<feature type="region of interest" description="Disordered" evidence="9">
    <location>
        <begin position="92"/>
        <end position="149"/>
    </location>
</feature>
<dbReference type="PROSITE" id="PS00028">
    <property type="entry name" value="ZINC_FINGER_C2H2_1"/>
    <property type="match status" value="1"/>
</dbReference>
<feature type="domain" description="Helicase ATP-binding" evidence="11">
    <location>
        <begin position="1168"/>
        <end position="1326"/>
    </location>
</feature>
<feature type="domain" description="Helicase C-terminal" evidence="12">
    <location>
        <begin position="1359"/>
        <end position="1517"/>
    </location>
</feature>
<dbReference type="SUPFAM" id="SSF52540">
    <property type="entry name" value="P-loop containing nucleoside triphosphate hydrolases"/>
    <property type="match status" value="1"/>
</dbReference>
<organism evidence="13 14">
    <name type="scientific">Thelephora terrestris</name>
    <dbReference type="NCBI Taxonomy" id="56493"/>
    <lineage>
        <taxon>Eukaryota</taxon>
        <taxon>Fungi</taxon>
        <taxon>Dikarya</taxon>
        <taxon>Basidiomycota</taxon>
        <taxon>Agaricomycotina</taxon>
        <taxon>Agaricomycetes</taxon>
        <taxon>Thelephorales</taxon>
        <taxon>Thelephoraceae</taxon>
        <taxon>Thelephora</taxon>
    </lineage>
</organism>
<evidence type="ECO:0000256" key="2">
    <source>
        <dbReference type="ARBA" id="ARBA00022741"/>
    </source>
</evidence>